<dbReference type="GO" id="GO:0050660">
    <property type="term" value="F:flavin adenine dinucleotide binding"/>
    <property type="evidence" value="ECO:0007669"/>
    <property type="project" value="InterPro"/>
</dbReference>
<dbReference type="OrthoDB" id="9983560at2759"/>
<dbReference type="Proteomes" id="UP000242791">
    <property type="component" value="Unassembled WGS sequence"/>
</dbReference>
<reference evidence="1 2" key="1">
    <citation type="submission" date="2015-08" db="EMBL/GenBank/DDBJ databases">
        <title>Emmonsia species relationships and genome sequence.</title>
        <authorList>
            <person name="Cuomo C.A."/>
            <person name="Schwartz I.S."/>
            <person name="Kenyon C."/>
            <person name="De Hoog G.S."/>
            <person name="Govender N.P."/>
            <person name="Botha A."/>
            <person name="Moreno L."/>
            <person name="De Vries M."/>
            <person name="Munoz J.F."/>
            <person name="Stielow J.B."/>
        </authorList>
    </citation>
    <scope>NUCLEOTIDE SEQUENCE [LARGE SCALE GENOMIC DNA]</scope>
    <source>
        <strain evidence="1 2">EI222</strain>
    </source>
</reference>
<dbReference type="InterPro" id="IPR016169">
    <property type="entry name" value="FAD-bd_PCMH_sub2"/>
</dbReference>
<dbReference type="InterPro" id="IPR036318">
    <property type="entry name" value="FAD-bd_PCMH-like_sf"/>
</dbReference>
<organism evidence="1 2">
    <name type="scientific">Blastomyces percursus</name>
    <dbReference type="NCBI Taxonomy" id="1658174"/>
    <lineage>
        <taxon>Eukaryota</taxon>
        <taxon>Fungi</taxon>
        <taxon>Dikarya</taxon>
        <taxon>Ascomycota</taxon>
        <taxon>Pezizomycotina</taxon>
        <taxon>Eurotiomycetes</taxon>
        <taxon>Eurotiomycetidae</taxon>
        <taxon>Onygenales</taxon>
        <taxon>Ajellomycetaceae</taxon>
        <taxon>Blastomyces</taxon>
    </lineage>
</organism>
<name>A0A1J9QI95_9EURO</name>
<dbReference type="SUPFAM" id="SSF56176">
    <property type="entry name" value="FAD-binding/transporter-associated domain-like"/>
    <property type="match status" value="1"/>
</dbReference>
<dbReference type="VEuPathDB" id="FungiDB:ACJ73_00015"/>
<protein>
    <recommendedName>
        <fullName evidence="3">FAD linked oxidase N-terminal domain-containing protein</fullName>
    </recommendedName>
</protein>
<comment type="caution">
    <text evidence="1">The sequence shown here is derived from an EMBL/GenBank/DDBJ whole genome shotgun (WGS) entry which is preliminary data.</text>
</comment>
<dbReference type="Gene3D" id="3.30.465.10">
    <property type="match status" value="1"/>
</dbReference>
<gene>
    <name evidence="1" type="ORF">ACJ73_00015</name>
</gene>
<sequence length="124" mass="14352">MSFHRIQVADEAWYFRARYINHSISSSFNDQNPFEWIPLKRLNVQATTFSKNSQSTNSVDMQVVLEPELLYIRMALQCIVQSLTADSEDHIQQVVRFAQEQNIRLVIRNTGHDILGRSTAPESL</sequence>
<dbReference type="AlphaFoldDB" id="A0A1J9QI95"/>
<evidence type="ECO:0000313" key="2">
    <source>
        <dbReference type="Proteomes" id="UP000242791"/>
    </source>
</evidence>
<dbReference type="EMBL" id="LGTZ01000001">
    <property type="protein sequence ID" value="OJD28574.1"/>
    <property type="molecule type" value="Genomic_DNA"/>
</dbReference>
<keyword evidence="2" id="KW-1185">Reference proteome</keyword>
<evidence type="ECO:0000313" key="1">
    <source>
        <dbReference type="EMBL" id="OJD28574.1"/>
    </source>
</evidence>
<dbReference type="STRING" id="1658174.A0A1J9QI95"/>
<evidence type="ECO:0008006" key="3">
    <source>
        <dbReference type="Google" id="ProtNLM"/>
    </source>
</evidence>
<accession>A0A1J9QI95</accession>
<proteinExistence type="predicted"/>